<sequence length="166" mass="19990">MKMEIQDIYTYHCGEKQVYLHRVNIDKTIKEVNFLLSESKDEKWDDFFKKFHCQICFSSFYHSLDTDQLIKSDFMYKKDEKLTDYKTANFDIILCFGKEINKNLTNKEITYKLRKILKKEIFKTYKKIIYNAYEETESNDIVIKTPNVENIEKVVLYDLVKSKPNS</sequence>
<evidence type="ECO:0000313" key="1">
    <source>
        <dbReference type="EMBL" id="QIW62356.1"/>
    </source>
</evidence>
<dbReference type="RefSeq" id="WP_167845324.1">
    <property type="nucleotide sequence ID" value="NZ_CP047225.1"/>
</dbReference>
<dbReference type="EMBL" id="CP047225">
    <property type="protein sequence ID" value="QIW62356.1"/>
    <property type="molecule type" value="Genomic_DNA"/>
</dbReference>
<protein>
    <submittedName>
        <fullName evidence="1">Uncharacterized protein</fullName>
    </submittedName>
</protein>
<accession>A0A6H0V4F8</accession>
<gene>
    <name evidence="1" type="ORF">GOQ20_02890</name>
</gene>
<evidence type="ECO:0000313" key="2">
    <source>
        <dbReference type="Proteomes" id="UP000503310"/>
    </source>
</evidence>
<dbReference type="Proteomes" id="UP000503310">
    <property type="component" value="Chromosome"/>
</dbReference>
<proteinExistence type="predicted"/>
<name>A0A6H0V4F8_9BACT</name>
<reference evidence="1 2" key="1">
    <citation type="submission" date="2019-12" db="EMBL/GenBank/DDBJ databases">
        <title>Sequencing and analysis of the whole genome of Mycoplasma gallinaceum strain Peacock20181011.</title>
        <authorList>
            <person name="Liu X."/>
            <person name="Qin Z."/>
            <person name="Xu H."/>
        </authorList>
    </citation>
    <scope>NUCLEOTIDE SEQUENCE [LARGE SCALE GENOMIC DNA]</scope>
    <source>
        <strain evidence="1 2">Peacock20181011</strain>
    </source>
</reference>
<organism evidence="1 2">
    <name type="scientific">Mycoplasmopsis gallinacea</name>
    <dbReference type="NCBI Taxonomy" id="29556"/>
    <lineage>
        <taxon>Bacteria</taxon>
        <taxon>Bacillati</taxon>
        <taxon>Mycoplasmatota</taxon>
        <taxon>Mycoplasmoidales</taxon>
        <taxon>Metamycoplasmataceae</taxon>
        <taxon>Mycoplasmopsis</taxon>
    </lineage>
</organism>
<dbReference type="AlphaFoldDB" id="A0A6H0V4F8"/>